<accession>A0A220MBX8</accession>
<dbReference type="GO" id="GO:0043565">
    <property type="term" value="F:sequence-specific DNA binding"/>
    <property type="evidence" value="ECO:0007669"/>
    <property type="project" value="InterPro"/>
</dbReference>
<sequence>MKDILTELHTPCLMQCGFYPDDDHGPYNREGVCFSVLPQKGQGRYWTYTRDNLFSISIQDFVFYEDLFLEFQQPKYLSFNYYDSVSGEEFNPYKRLSCGCIRVHIGYNNVYRASYRKNIPIRSTAIEIMPEYYEDYLKSKYPVEYKDLRSSFITVDGMTNFAELVFLLRQIRNFRGTGIAAKLYYEGKVAEAVSLIVEKAKAHKKTHPTKSISRQDLDDLTAVTAYIDDHFASEIHLEHLSRIACMGLTKLKYTFKQVNQCTITEYIQNKRMIHAEQLLTSTDLHINQIAYIVGYRNSSRFSQLFRKSTGLLPNEYRRFTVATK</sequence>
<dbReference type="AlphaFoldDB" id="A0A220MBX8"/>
<dbReference type="PRINTS" id="PR00032">
    <property type="entry name" value="HTHARAC"/>
</dbReference>
<dbReference type="InterPro" id="IPR018062">
    <property type="entry name" value="HTH_AraC-typ_CS"/>
</dbReference>
<evidence type="ECO:0000313" key="5">
    <source>
        <dbReference type="EMBL" id="ASJ52502.1"/>
    </source>
</evidence>
<feature type="domain" description="HTH araC/xylS-type" evidence="4">
    <location>
        <begin position="221"/>
        <end position="319"/>
    </location>
</feature>
<dbReference type="RefSeq" id="WP_088906401.1">
    <property type="nucleotide sequence ID" value="NZ_CP018145.1"/>
</dbReference>
<protein>
    <submittedName>
        <fullName evidence="5">AraC family transcriptional regulator</fullName>
    </submittedName>
</protein>
<dbReference type="SMART" id="SM00342">
    <property type="entry name" value="HTH_ARAC"/>
    <property type="match status" value="1"/>
</dbReference>
<dbReference type="Proteomes" id="UP000197781">
    <property type="component" value="Chromosome"/>
</dbReference>
<evidence type="ECO:0000313" key="6">
    <source>
        <dbReference type="Proteomes" id="UP000197781"/>
    </source>
</evidence>
<proteinExistence type="predicted"/>
<dbReference type="Pfam" id="PF12833">
    <property type="entry name" value="HTH_18"/>
    <property type="match status" value="1"/>
</dbReference>
<name>A0A220MBX8_9BACL</name>
<dbReference type="PANTHER" id="PTHR47893:SF1">
    <property type="entry name" value="REGULATORY PROTEIN PCHR"/>
    <property type="match status" value="1"/>
</dbReference>
<dbReference type="InterPro" id="IPR053142">
    <property type="entry name" value="PchR_regulatory_protein"/>
</dbReference>
<evidence type="ECO:0000256" key="1">
    <source>
        <dbReference type="ARBA" id="ARBA00023015"/>
    </source>
</evidence>
<reference evidence="5 6" key="1">
    <citation type="submission" date="2016-11" db="EMBL/GenBank/DDBJ databases">
        <authorList>
            <person name="Jaros S."/>
            <person name="Januszkiewicz K."/>
            <person name="Wedrychowicz H."/>
        </authorList>
    </citation>
    <scope>NUCLEOTIDE SEQUENCE [LARGE SCALE GENOMIC DNA]</scope>
    <source>
        <strain evidence="5 6">NF2</strain>
    </source>
</reference>
<dbReference type="InterPro" id="IPR009057">
    <property type="entry name" value="Homeodomain-like_sf"/>
</dbReference>
<dbReference type="InterPro" id="IPR020449">
    <property type="entry name" value="Tscrpt_reg_AraC-type_HTH"/>
</dbReference>
<dbReference type="KEGG" id="bfm:BP422_02430"/>
<dbReference type="Gene3D" id="1.10.10.60">
    <property type="entry name" value="Homeodomain-like"/>
    <property type="match status" value="1"/>
</dbReference>
<dbReference type="PROSITE" id="PS00041">
    <property type="entry name" value="HTH_ARAC_FAMILY_1"/>
    <property type="match status" value="1"/>
</dbReference>
<dbReference type="PROSITE" id="PS01124">
    <property type="entry name" value="HTH_ARAC_FAMILY_2"/>
    <property type="match status" value="1"/>
</dbReference>
<keyword evidence="2" id="KW-0238">DNA-binding</keyword>
<dbReference type="GO" id="GO:0003700">
    <property type="term" value="F:DNA-binding transcription factor activity"/>
    <property type="evidence" value="ECO:0007669"/>
    <property type="project" value="InterPro"/>
</dbReference>
<evidence type="ECO:0000256" key="3">
    <source>
        <dbReference type="ARBA" id="ARBA00023163"/>
    </source>
</evidence>
<gene>
    <name evidence="5" type="ORF">BP422_02430</name>
</gene>
<evidence type="ECO:0000259" key="4">
    <source>
        <dbReference type="PROSITE" id="PS01124"/>
    </source>
</evidence>
<keyword evidence="1" id="KW-0805">Transcription regulation</keyword>
<dbReference type="InterPro" id="IPR018060">
    <property type="entry name" value="HTH_AraC"/>
</dbReference>
<dbReference type="EMBL" id="CP018145">
    <property type="protein sequence ID" value="ASJ52502.1"/>
    <property type="molecule type" value="Genomic_DNA"/>
</dbReference>
<dbReference type="SUPFAM" id="SSF46689">
    <property type="entry name" value="Homeodomain-like"/>
    <property type="match status" value="1"/>
</dbReference>
<organism evidence="5 6">
    <name type="scientific">Brevibacillus formosus</name>
    <dbReference type="NCBI Taxonomy" id="54913"/>
    <lineage>
        <taxon>Bacteria</taxon>
        <taxon>Bacillati</taxon>
        <taxon>Bacillota</taxon>
        <taxon>Bacilli</taxon>
        <taxon>Bacillales</taxon>
        <taxon>Paenibacillaceae</taxon>
        <taxon>Brevibacillus</taxon>
    </lineage>
</organism>
<keyword evidence="3" id="KW-0804">Transcription</keyword>
<evidence type="ECO:0000256" key="2">
    <source>
        <dbReference type="ARBA" id="ARBA00023125"/>
    </source>
</evidence>
<dbReference type="PANTHER" id="PTHR47893">
    <property type="entry name" value="REGULATORY PROTEIN PCHR"/>
    <property type="match status" value="1"/>
</dbReference>